<keyword evidence="1" id="KW-1185">Reference proteome</keyword>
<name>A0A914E537_9BILA</name>
<organism evidence="1 2">
    <name type="scientific">Acrobeloides nanus</name>
    <dbReference type="NCBI Taxonomy" id="290746"/>
    <lineage>
        <taxon>Eukaryota</taxon>
        <taxon>Metazoa</taxon>
        <taxon>Ecdysozoa</taxon>
        <taxon>Nematoda</taxon>
        <taxon>Chromadorea</taxon>
        <taxon>Rhabditida</taxon>
        <taxon>Tylenchina</taxon>
        <taxon>Cephalobomorpha</taxon>
        <taxon>Cephaloboidea</taxon>
        <taxon>Cephalobidae</taxon>
        <taxon>Acrobeloides</taxon>
    </lineage>
</organism>
<dbReference type="AlphaFoldDB" id="A0A914E537"/>
<evidence type="ECO:0000313" key="2">
    <source>
        <dbReference type="WBParaSite" id="ACRNAN_scaffold574.g25650.t1"/>
    </source>
</evidence>
<reference evidence="2" key="1">
    <citation type="submission" date="2022-11" db="UniProtKB">
        <authorList>
            <consortium name="WormBaseParasite"/>
        </authorList>
    </citation>
    <scope>IDENTIFICATION</scope>
</reference>
<evidence type="ECO:0000313" key="1">
    <source>
        <dbReference type="Proteomes" id="UP000887540"/>
    </source>
</evidence>
<proteinExistence type="predicted"/>
<dbReference type="Proteomes" id="UP000887540">
    <property type="component" value="Unplaced"/>
</dbReference>
<protein>
    <submittedName>
        <fullName evidence="2">Uncharacterized protein</fullName>
    </submittedName>
</protein>
<accession>A0A914E537</accession>
<sequence>MYVEYSFLNKKLNDLKNILPPKTFAILASKQKQDSTSPMVKYRQIDIVLRGLPQETIDKLPTPQAFQKLPTSAQEQARDIIFSKALNYNEKDFAIEKLPVRFYPYKGHR</sequence>
<dbReference type="WBParaSite" id="ACRNAN_scaffold574.g25650.t1">
    <property type="protein sequence ID" value="ACRNAN_scaffold574.g25650.t1"/>
    <property type="gene ID" value="ACRNAN_scaffold574.g25650"/>
</dbReference>